<dbReference type="SUPFAM" id="SSF48403">
    <property type="entry name" value="Ankyrin repeat"/>
    <property type="match status" value="1"/>
</dbReference>
<sequence length="1237" mass="137978">MDGLSAAASIISVVQLTAEVTKYIIGVAGASKDRQRLLDEILACEALLMRLRDYSKGTDGPEIEDWDADQAKTHSAQTWSVKVKALESDNAPLYRLYKILDAIKTKLQPGHGSGIQKVKAALKWPFDEKEVAKLVDAFQRERSLLHFAMTHESTQLVKHIKATSDDNSRQLADLVRLIKNKSTEDEHRVARLDRILTDIQLSNLNIAEGIGHLQNSQMSAHQKEVLDWISPVDYAPQQSDIFSRREPGTGEWLLESDEYNSWVKGDKQTLFVLQLSESQPSLFKPVDDLYNKRKASRTRPSLQELGRVLQEVAATYSRVYIVLDALDECETTDGTLPNFIQQVLDLQSATSTNILATSRYIPEIKEKFRKAVSLKIRASEPDVRRYLAGRMSQLPVFVQNKPELQEEIKTRILESVQGMFLLAQLHLDSLVGKRSPKAVRAILKALPSNSSTSKAYDKAYGDAMKRIEDQLTDQAILAKEALMWISCARRLLSPAELQHALGIEIDSTEFDEENLSEIPDIVSACAGLVTVDEQSNTVRLAHFTTQEYFERTQDQWFPDAALEISVKTLTYLSYDLIVDQVRTVRGPKPDMAVQKDAEKSDSVIDQSKDEKPGSPNPGLGRSKSQDWKIKNNVAESDEDYDVKKMLQDYPLCRYASCHWGHHARNVTEMPDIVKAFLSSEKLVKVTERLRYAGGFNPGTTGLHEAAYFGFEEAAEWLLERCSIDAIDSYNVSVLEMACGLGHLSLAETLLKKGANLRGTPITYAARRGQDTIVIYLFQYGAPLEPGALEAAFRHFEDFKISVDKVPMFQTLLEHGADPNILIDETSRPLHHATLDKVEPLVQLLLDHAADVNGRDKEGQTALHLAVGSEIESLVRLLMDRGADVNAQDDQGRTPIYYAAAQGVDPIVQLLIDHGANGNLQDKSGLSALHLALASTFNCLVWSLVSHGEGIDFHDATHKAISTAAAGNSPKPMVLKDKPQVIFEDYPLITIHELALFRSLVSSTWPSRRPPGIASMEENLDTMEIGVELEYEPLIGTFLSRMSEKRVLIDNLDEALYDQALEGARPFVRAMISEVEVILRESQVHSSVDMQNMHEAPHSLRMLTQQLSAIEFHREMVLSLLVDCARLAELLWENNAAIKEVDGTRYGELMLAARKGQNYIDQKLHESSAGGTTLNTISGEPVTFVIHSTSIRLRELRKKFHIELVPESDEASPSGSQPKLIVNLQLMEVDKGLVSAVS</sequence>
<name>A0A8H5AC47_FUSOX</name>
<evidence type="ECO:0000256" key="3">
    <source>
        <dbReference type="SAM" id="MobiDB-lite"/>
    </source>
</evidence>
<dbReference type="AlphaFoldDB" id="A0A8H5AC47"/>
<feature type="domain" description="GPI inositol-deacylase winged helix" evidence="4">
    <location>
        <begin position="475"/>
        <end position="550"/>
    </location>
</feature>
<dbReference type="InterPro" id="IPR036770">
    <property type="entry name" value="Ankyrin_rpt-contain_sf"/>
</dbReference>
<dbReference type="InterPro" id="IPR002110">
    <property type="entry name" value="Ankyrin_rpt"/>
</dbReference>
<protein>
    <recommendedName>
        <fullName evidence="8">NACHT domain-containing protein</fullName>
    </recommendedName>
</protein>
<reference evidence="6" key="1">
    <citation type="submission" date="2020-02" db="EMBL/GenBank/DDBJ databases">
        <title>Identification and distribution of gene clusters putatively required for synthesis of sphingolipid metabolism inhibitors in phylogenetically diverse species of the filamentous fungus Fusarium.</title>
        <authorList>
            <person name="Kim H.-S."/>
            <person name="Busman M."/>
            <person name="Brown D.W."/>
            <person name="Divon H."/>
            <person name="Uhlig S."/>
            <person name="Proctor R.H."/>
        </authorList>
    </citation>
    <scope>NUCLEOTIDE SEQUENCE [LARGE SCALE GENOMIC DNA]</scope>
    <source>
        <strain evidence="6">NRRL 39464</strain>
    </source>
</reference>
<feature type="domain" description="Nephrocystin 3-like N-terminal" evidence="5">
    <location>
        <begin position="272"/>
        <end position="359"/>
    </location>
</feature>
<gene>
    <name evidence="6" type="ORF">FOXYS1_8787</name>
</gene>
<dbReference type="PROSITE" id="PS50297">
    <property type="entry name" value="ANK_REP_REGION"/>
    <property type="match status" value="3"/>
</dbReference>
<dbReference type="InterPro" id="IPR056884">
    <property type="entry name" value="NPHP3-like_N"/>
</dbReference>
<evidence type="ECO:0000256" key="1">
    <source>
        <dbReference type="ARBA" id="ARBA00022737"/>
    </source>
</evidence>
<evidence type="ECO:0008006" key="8">
    <source>
        <dbReference type="Google" id="ProtNLM"/>
    </source>
</evidence>
<dbReference type="InterPro" id="IPR054471">
    <property type="entry name" value="GPIID_WHD"/>
</dbReference>
<feature type="repeat" description="ANK" evidence="2">
    <location>
        <begin position="824"/>
        <end position="856"/>
    </location>
</feature>
<comment type="caution">
    <text evidence="6">The sequence shown here is derived from an EMBL/GenBank/DDBJ whole genome shotgun (WGS) entry which is preliminary data.</text>
</comment>
<evidence type="ECO:0000259" key="5">
    <source>
        <dbReference type="Pfam" id="PF24883"/>
    </source>
</evidence>
<dbReference type="PANTHER" id="PTHR10039:SF15">
    <property type="entry name" value="NACHT DOMAIN-CONTAINING PROTEIN"/>
    <property type="match status" value="1"/>
</dbReference>
<dbReference type="Gene3D" id="1.25.40.20">
    <property type="entry name" value="Ankyrin repeat-containing domain"/>
    <property type="match status" value="2"/>
</dbReference>
<evidence type="ECO:0000256" key="2">
    <source>
        <dbReference type="PROSITE-ProRule" id="PRU00023"/>
    </source>
</evidence>
<evidence type="ECO:0000313" key="7">
    <source>
        <dbReference type="Proteomes" id="UP000558688"/>
    </source>
</evidence>
<feature type="compositionally biased region" description="Basic and acidic residues" evidence="3">
    <location>
        <begin position="593"/>
        <end position="612"/>
    </location>
</feature>
<dbReference type="Pfam" id="PF24883">
    <property type="entry name" value="NPHP3_N"/>
    <property type="match status" value="1"/>
</dbReference>
<dbReference type="Pfam" id="PF12796">
    <property type="entry name" value="Ank_2"/>
    <property type="match status" value="2"/>
</dbReference>
<keyword evidence="1" id="KW-0677">Repeat</keyword>
<dbReference type="SMART" id="SM00248">
    <property type="entry name" value="ANK"/>
    <property type="match status" value="8"/>
</dbReference>
<feature type="repeat" description="ANK" evidence="2">
    <location>
        <begin position="857"/>
        <end position="889"/>
    </location>
</feature>
<dbReference type="Pfam" id="PF13637">
    <property type="entry name" value="Ank_4"/>
    <property type="match status" value="1"/>
</dbReference>
<dbReference type="PANTHER" id="PTHR10039">
    <property type="entry name" value="AMELOGENIN"/>
    <property type="match status" value="1"/>
</dbReference>
<accession>A0A8H5AC47</accession>
<evidence type="ECO:0000259" key="4">
    <source>
        <dbReference type="Pfam" id="PF22939"/>
    </source>
</evidence>
<organism evidence="6 7">
    <name type="scientific">Fusarium oxysporum</name>
    <name type="common">Fusarium vascular wilt</name>
    <dbReference type="NCBI Taxonomy" id="5507"/>
    <lineage>
        <taxon>Eukaryota</taxon>
        <taxon>Fungi</taxon>
        <taxon>Dikarya</taxon>
        <taxon>Ascomycota</taxon>
        <taxon>Pezizomycotina</taxon>
        <taxon>Sordariomycetes</taxon>
        <taxon>Hypocreomycetidae</taxon>
        <taxon>Hypocreales</taxon>
        <taxon>Nectriaceae</taxon>
        <taxon>Fusarium</taxon>
        <taxon>Fusarium oxysporum species complex</taxon>
    </lineage>
</organism>
<feature type="repeat" description="ANK" evidence="2">
    <location>
        <begin position="890"/>
        <end position="922"/>
    </location>
</feature>
<dbReference type="EMBL" id="JAAFOW010001451">
    <property type="protein sequence ID" value="KAF5260565.1"/>
    <property type="molecule type" value="Genomic_DNA"/>
</dbReference>
<evidence type="ECO:0000313" key="6">
    <source>
        <dbReference type="EMBL" id="KAF5260565.1"/>
    </source>
</evidence>
<dbReference type="PRINTS" id="PR01415">
    <property type="entry name" value="ANKYRIN"/>
</dbReference>
<dbReference type="Pfam" id="PF22939">
    <property type="entry name" value="WHD_GPIID"/>
    <property type="match status" value="1"/>
</dbReference>
<dbReference type="PROSITE" id="PS50088">
    <property type="entry name" value="ANK_REPEAT"/>
    <property type="match status" value="3"/>
</dbReference>
<proteinExistence type="predicted"/>
<dbReference type="Proteomes" id="UP000558688">
    <property type="component" value="Unassembled WGS sequence"/>
</dbReference>
<feature type="region of interest" description="Disordered" evidence="3">
    <location>
        <begin position="588"/>
        <end position="626"/>
    </location>
</feature>
<keyword evidence="2" id="KW-0040">ANK repeat</keyword>